<name>A0AA89BXD6_PINIB</name>
<dbReference type="InterPro" id="IPR003175">
    <property type="entry name" value="CDI_dom"/>
</dbReference>
<keyword evidence="9" id="KW-1185">Reference proteome</keyword>
<dbReference type="GO" id="GO:0005634">
    <property type="term" value="C:nucleus"/>
    <property type="evidence" value="ECO:0007669"/>
    <property type="project" value="UniProtKB-SubCell"/>
</dbReference>
<dbReference type="GO" id="GO:0004861">
    <property type="term" value="F:cyclin-dependent protein serine/threonine kinase inhibitor activity"/>
    <property type="evidence" value="ECO:0007669"/>
    <property type="project" value="InterPro"/>
</dbReference>
<evidence type="ECO:0000256" key="1">
    <source>
        <dbReference type="ARBA" id="ARBA00004123"/>
    </source>
</evidence>
<evidence type="ECO:0000256" key="5">
    <source>
        <dbReference type="ARBA" id="ARBA00023306"/>
    </source>
</evidence>
<comment type="caution">
    <text evidence="8">The sequence shown here is derived from an EMBL/GenBank/DDBJ whole genome shotgun (WGS) entry which is preliminary data.</text>
</comment>
<dbReference type="Pfam" id="PF02234">
    <property type="entry name" value="CDI"/>
    <property type="match status" value="1"/>
</dbReference>
<dbReference type="PANTHER" id="PTHR10265:SF45">
    <property type="entry name" value="DACAPO"/>
    <property type="match status" value="1"/>
</dbReference>
<keyword evidence="5" id="KW-0131">Cell cycle</keyword>
<protein>
    <recommendedName>
        <fullName evidence="7">Cyclin-dependent kinase inhibitor domain-containing protein</fullName>
    </recommendedName>
</protein>
<keyword evidence="4" id="KW-0539">Nucleus</keyword>
<evidence type="ECO:0000256" key="4">
    <source>
        <dbReference type="ARBA" id="ARBA00023242"/>
    </source>
</evidence>
<keyword evidence="3" id="KW-0649">Protein kinase inhibitor</keyword>
<dbReference type="EMBL" id="VSWD01000007">
    <property type="protein sequence ID" value="KAK3097889.1"/>
    <property type="molecule type" value="Genomic_DNA"/>
</dbReference>
<comment type="subcellular location">
    <subcellularLocation>
        <location evidence="1">Nucleus</location>
    </subcellularLocation>
</comment>
<gene>
    <name evidence="8" type="ORF">FSP39_014189</name>
</gene>
<dbReference type="GO" id="GO:0051726">
    <property type="term" value="P:regulation of cell cycle"/>
    <property type="evidence" value="ECO:0007669"/>
    <property type="project" value="InterPro"/>
</dbReference>
<feature type="domain" description="Cyclin-dependent kinase inhibitor" evidence="7">
    <location>
        <begin position="12"/>
        <end position="60"/>
    </location>
</feature>
<evidence type="ECO:0000313" key="9">
    <source>
        <dbReference type="Proteomes" id="UP001186944"/>
    </source>
</evidence>
<evidence type="ECO:0000313" key="8">
    <source>
        <dbReference type="EMBL" id="KAK3097889.1"/>
    </source>
</evidence>
<dbReference type="InterPro" id="IPR044898">
    <property type="entry name" value="CDI_dom_sf"/>
</dbReference>
<evidence type="ECO:0000256" key="3">
    <source>
        <dbReference type="ARBA" id="ARBA00023013"/>
    </source>
</evidence>
<dbReference type="AlphaFoldDB" id="A0AA89BXD6"/>
<evidence type="ECO:0000256" key="2">
    <source>
        <dbReference type="ARBA" id="ARBA00006726"/>
    </source>
</evidence>
<dbReference type="Proteomes" id="UP001186944">
    <property type="component" value="Unassembled WGS sequence"/>
</dbReference>
<dbReference type="Gene3D" id="4.10.365.10">
    <property type="entry name" value="p27"/>
    <property type="match status" value="1"/>
</dbReference>
<reference evidence="8" key="1">
    <citation type="submission" date="2019-08" db="EMBL/GenBank/DDBJ databases">
        <title>The improved chromosome-level genome for the pearl oyster Pinctada fucata martensii using PacBio sequencing and Hi-C.</title>
        <authorList>
            <person name="Zheng Z."/>
        </authorList>
    </citation>
    <scope>NUCLEOTIDE SEQUENCE</scope>
    <source>
        <strain evidence="8">ZZ-2019</strain>
        <tissue evidence="8">Adductor muscle</tissue>
    </source>
</reference>
<dbReference type="PANTHER" id="PTHR10265">
    <property type="entry name" value="CYCLIN-DEPENDENT KINASE INHIBITOR 1"/>
    <property type="match status" value="1"/>
</dbReference>
<feature type="compositionally biased region" description="Polar residues" evidence="6">
    <location>
        <begin position="120"/>
        <end position="131"/>
    </location>
</feature>
<feature type="region of interest" description="Disordered" evidence="6">
    <location>
        <begin position="92"/>
        <end position="148"/>
    </location>
</feature>
<accession>A0AA89BXD6</accession>
<evidence type="ECO:0000256" key="6">
    <source>
        <dbReference type="SAM" id="MobiDB-lite"/>
    </source>
</evidence>
<comment type="similarity">
    <text evidence="2">Belongs to the CDI family.</text>
</comment>
<sequence>MDISGRPRVCRNLFGKPTKEESVQFKSDFNALMLEEKIKAKSKYNFDIDHDEPLLGPYEWIAEPNCPSFYTKGYAPHKCRPRSIQICRKRKLSFSDSDSDVDQPQCNNSDRSKCDDDVQINDSGFLSQENSLIEEPSSSSTSKRPKKLVQTKLNNSFQCYTKGRLYTDDTDMRAEWKSASPAERDVAF</sequence>
<proteinExistence type="inferred from homology"/>
<organism evidence="8 9">
    <name type="scientific">Pinctada imbricata</name>
    <name type="common">Atlantic pearl-oyster</name>
    <name type="synonym">Pinctada martensii</name>
    <dbReference type="NCBI Taxonomy" id="66713"/>
    <lineage>
        <taxon>Eukaryota</taxon>
        <taxon>Metazoa</taxon>
        <taxon>Spiralia</taxon>
        <taxon>Lophotrochozoa</taxon>
        <taxon>Mollusca</taxon>
        <taxon>Bivalvia</taxon>
        <taxon>Autobranchia</taxon>
        <taxon>Pteriomorphia</taxon>
        <taxon>Pterioida</taxon>
        <taxon>Pterioidea</taxon>
        <taxon>Pteriidae</taxon>
        <taxon>Pinctada</taxon>
    </lineage>
</organism>
<evidence type="ECO:0000259" key="7">
    <source>
        <dbReference type="Pfam" id="PF02234"/>
    </source>
</evidence>